<evidence type="ECO:0000256" key="2">
    <source>
        <dbReference type="SAM" id="MobiDB-lite"/>
    </source>
</evidence>
<dbReference type="Pfam" id="PF25772">
    <property type="entry name" value="HEAT_RRP12_N"/>
    <property type="match status" value="1"/>
</dbReference>
<feature type="compositionally biased region" description="Basic and acidic residues" evidence="2">
    <location>
        <begin position="1060"/>
        <end position="1069"/>
    </location>
</feature>
<evidence type="ECO:0000259" key="4">
    <source>
        <dbReference type="Pfam" id="PF25772"/>
    </source>
</evidence>
<accession>A0A1J3J6G3</accession>
<feature type="region of interest" description="Disordered" evidence="2">
    <location>
        <begin position="713"/>
        <end position="737"/>
    </location>
</feature>
<evidence type="ECO:0000256" key="1">
    <source>
        <dbReference type="ARBA" id="ARBA00007690"/>
    </source>
</evidence>
<comment type="similarity">
    <text evidence="1">Belongs to the RRP12 family.</text>
</comment>
<dbReference type="InterPro" id="IPR012978">
    <property type="entry name" value="HEAT_RRP12"/>
</dbReference>
<protein>
    <submittedName>
        <fullName evidence="5">RRP12-like protein</fullName>
    </submittedName>
</protein>
<dbReference type="Pfam" id="PF08161">
    <property type="entry name" value="RRP12_HEAT"/>
    <property type="match status" value="1"/>
</dbReference>
<dbReference type="Gene3D" id="1.25.10.10">
    <property type="entry name" value="Leucine-rich Repeat Variant"/>
    <property type="match status" value="1"/>
</dbReference>
<dbReference type="InterPro" id="IPR057860">
    <property type="entry name" value="HEAT_RRP12_N"/>
</dbReference>
<feature type="compositionally biased region" description="Basic residues" evidence="2">
    <location>
        <begin position="1077"/>
        <end position="1086"/>
    </location>
</feature>
<dbReference type="InterPro" id="IPR016024">
    <property type="entry name" value="ARM-type_fold"/>
</dbReference>
<dbReference type="AlphaFoldDB" id="A0A1J3J6G3"/>
<reference evidence="5" key="1">
    <citation type="submission" date="2016-07" db="EMBL/GenBank/DDBJ databases">
        <title>De novo transcriptome assembly of four accessions of the metal hyperaccumulator plant Noccaea caerulescens.</title>
        <authorList>
            <person name="Blande D."/>
            <person name="Halimaa P."/>
            <person name="Tervahauta A.I."/>
            <person name="Aarts M.G."/>
            <person name="Karenlampi S.O."/>
        </authorList>
    </citation>
    <scope>NUCLEOTIDE SEQUENCE</scope>
</reference>
<feature type="compositionally biased region" description="Basic and acidic residues" evidence="2">
    <location>
        <begin position="1129"/>
        <end position="1143"/>
    </location>
</feature>
<name>A0A1J3J6G3_NOCCA</name>
<evidence type="ECO:0000259" key="3">
    <source>
        <dbReference type="Pfam" id="PF08161"/>
    </source>
</evidence>
<dbReference type="InterPro" id="IPR011989">
    <property type="entry name" value="ARM-like"/>
</dbReference>
<feature type="domain" description="RRP12 N-terminal HEAT" evidence="4">
    <location>
        <begin position="15"/>
        <end position="293"/>
    </location>
</feature>
<feature type="region of interest" description="Disordered" evidence="2">
    <location>
        <begin position="1025"/>
        <end position="1143"/>
    </location>
</feature>
<sequence length="1143" mass="124901">MAALEAGQQNRADENDEIAFKDGDTDICQQLMDRYAKSSASQHRHLVATAAAIRSILTSESLPPSPPAFFAAAISSVDSSTADPMAISALLTFLSLVIPLVPPEGISATMAREAVAVLVKPIEEEGDKLGVASLRAGVKCIGTLLIGFCDLDDWESLQVGFASLLKFSIDKRPKVRRCAQECLEKLFGSLRSSAVIKEASDTVYALLEEYKPVLSELSSTKIEEGSKVDSTLKSENAEAAHVLNVLSATIPFLSGEVSSRVFSELCSLMASQFSPLTRQILKAIDALFKNSEDTLIVPEIEGVIASLTSYLSLHDKNPADTIVHVTNLLKSSLEKAELVEPTLCLKKLPLVCGSLAGLLTSTDEVASQTSIILKDLISSHIDTNNLLTEGSLTCEDDNNLTGGDNINAARCVCAVFESTLKSCDGVPKEHILSVTALLIEKLGELSYILAKNIIFKLAEMMKNANGATSSSEHVQECIGSAVVAMGPVRLLTLLPITLHAESHSCANAWLIPILRRYIVGSSLEYYIDHIVPLAQSLMLASKGDKKSAQGKELRACGHELLRLLPAFCNYPVDVPKKFGSLAKLMVKFIKKKSFMHEAVALSLQMLVNQNKRMPKPSTDMDEPKANISEDAKSELESRFHYSKKASTKNMKALASSSAELLQTLVDVFTVSGKEISADFKAAIGCLASTLDSSVRKKILISLLNKFDPAGESEIEGKVNQSNDSMDEEKEDSSATKTQLKRSAVLDLASSFVEGAKEDLLELIYSLVRQSFQATDEADLHGAYDTLSRVLEEHGGFCSSHFAEVIEMLLRHKTPEDAASSESRFACFHVLMAHGIQSSSEEENEKAFLILNEMILTLKDGKEEHRKSACDTLVMVYSTLKNLPADTGDELCPKLINMISGYISGSSPHIRSGAVSALSVLIYKDPEICLSSPELLSSVLSLLHTKSIEIIKAVLGFVKVLVSTSQAQDLQSLLQNLLFEILPWSSVSRHYFRSKVTIIVEIMVRKCGTRAVQLATPEKHKSFIQTVLENRSGKSKEKEETNDSQTTSIDPSSREPRKRNYREASERTAKQDGGIGHTKFKRQKTTHHQNTPASDINRSRTTGPKRKAPWWKQKLPETITSQAKRCGSHRRTDSGKHNESKLSQ</sequence>
<feature type="domain" description="RRP12 HEAT" evidence="3">
    <location>
        <begin position="362"/>
        <end position="669"/>
    </location>
</feature>
<proteinExistence type="inferred from homology"/>
<dbReference type="EMBL" id="GEVM01017903">
    <property type="protein sequence ID" value="JAU88035.1"/>
    <property type="molecule type" value="Transcribed_RNA"/>
</dbReference>
<feature type="compositionally biased region" description="Polar residues" evidence="2">
    <location>
        <begin position="1087"/>
        <end position="1101"/>
    </location>
</feature>
<dbReference type="PANTHER" id="PTHR48412:SF1">
    <property type="entry name" value="ARM REPEAT SUPERFAMILY PROTEIN"/>
    <property type="match status" value="1"/>
</dbReference>
<organism evidence="5">
    <name type="scientific">Noccaea caerulescens</name>
    <name type="common">Alpine penny-cress</name>
    <name type="synonym">Thlaspi caerulescens</name>
    <dbReference type="NCBI Taxonomy" id="107243"/>
    <lineage>
        <taxon>Eukaryota</taxon>
        <taxon>Viridiplantae</taxon>
        <taxon>Streptophyta</taxon>
        <taxon>Embryophyta</taxon>
        <taxon>Tracheophyta</taxon>
        <taxon>Spermatophyta</taxon>
        <taxon>Magnoliopsida</taxon>
        <taxon>eudicotyledons</taxon>
        <taxon>Gunneridae</taxon>
        <taxon>Pentapetalae</taxon>
        <taxon>rosids</taxon>
        <taxon>malvids</taxon>
        <taxon>Brassicales</taxon>
        <taxon>Brassicaceae</taxon>
        <taxon>Coluteocarpeae</taxon>
        <taxon>Noccaea</taxon>
    </lineage>
</organism>
<gene>
    <name evidence="5" type="ORF">MP_TR18598_c0_g1_i1_g.53059</name>
</gene>
<dbReference type="PANTHER" id="PTHR48412">
    <property type="entry name" value="ARM REPEAT SUPERFAMILY PROTEIN"/>
    <property type="match status" value="1"/>
</dbReference>
<feature type="compositionally biased region" description="Basic and acidic residues" evidence="2">
    <location>
        <begin position="1030"/>
        <end position="1040"/>
    </location>
</feature>
<dbReference type="SUPFAM" id="SSF48371">
    <property type="entry name" value="ARM repeat"/>
    <property type="match status" value="2"/>
</dbReference>
<evidence type="ECO:0000313" key="5">
    <source>
        <dbReference type="EMBL" id="JAU88035.1"/>
    </source>
</evidence>